<dbReference type="PROSITE" id="PS51186">
    <property type="entry name" value="GNAT"/>
    <property type="match status" value="1"/>
</dbReference>
<dbReference type="RefSeq" id="WP_013796001.1">
    <property type="nucleotide sequence ID" value="NC_015559.1"/>
</dbReference>
<name>F6CXW4_MARPP</name>
<protein>
    <submittedName>
        <fullName evidence="2">GCN5-related N-acetyltransferase</fullName>
    </submittedName>
</protein>
<dbReference type="OrthoDB" id="510731at2"/>
<proteinExistence type="predicted"/>
<dbReference type="InterPro" id="IPR016181">
    <property type="entry name" value="Acyl_CoA_acyltransferase"/>
</dbReference>
<evidence type="ECO:0000313" key="3">
    <source>
        <dbReference type="Proteomes" id="UP000009230"/>
    </source>
</evidence>
<dbReference type="Proteomes" id="UP000009230">
    <property type="component" value="Chromosome"/>
</dbReference>
<feature type="domain" description="N-acetyltransferase" evidence="1">
    <location>
        <begin position="10"/>
        <end position="142"/>
    </location>
</feature>
<dbReference type="Gene3D" id="3.40.630.90">
    <property type="match status" value="1"/>
</dbReference>
<dbReference type="CDD" id="cd04301">
    <property type="entry name" value="NAT_SF"/>
    <property type="match status" value="1"/>
</dbReference>
<dbReference type="InterPro" id="IPR000182">
    <property type="entry name" value="GNAT_dom"/>
</dbReference>
<sequence length="287" mass="31858">MTVTQTPLSISYRAMTEADLNTAYTLSQAVKWPHRIDDWKMVHHLGSGFVAEYHNQPIGTVLCWDHGEKYSSLGMVIVSPEKQGNGIGRQLMNQILDEIGEQKNVLLFATPSGQPLYESFGFRASGTVYQHQAIVENAIAIETNEKEELRHIDREDYAKIAKLAETACGLTRATTLNEILKSASGIAMETQGDITGFALIRQFGRGYAIGPVIASSQEQAKVMIQSLINDHINEFVRIDIPQSSELNTWLTEIGLPQVDTVVEMVRGEIPQRDSKIRQFALISQALG</sequence>
<dbReference type="EMBL" id="CP002771">
    <property type="protein sequence ID" value="AEF54526.1"/>
    <property type="molecule type" value="Genomic_DNA"/>
</dbReference>
<dbReference type="KEGG" id="mpc:Mar181_1483"/>
<dbReference type="eggNOG" id="COG0456">
    <property type="taxonomic scope" value="Bacteria"/>
</dbReference>
<gene>
    <name evidence="2" type="ordered locus">Mar181_1483</name>
</gene>
<dbReference type="Gene3D" id="3.40.630.30">
    <property type="match status" value="1"/>
</dbReference>
<dbReference type="STRING" id="491952.Mar181_1483"/>
<reference evidence="2 3" key="1">
    <citation type="journal article" date="2012" name="Stand. Genomic Sci.">
        <title>Complete genome sequence of Marinomonas posidonica type strain (IVIA-Po-181(T)).</title>
        <authorList>
            <person name="Lucas-Elio P."/>
            <person name="Goodwin L."/>
            <person name="Woyke T."/>
            <person name="Pitluck S."/>
            <person name="Nolan M."/>
            <person name="Kyrpides N.C."/>
            <person name="Detter J.C."/>
            <person name="Copeland A."/>
            <person name="Lu M."/>
            <person name="Bruce D."/>
            <person name="Detter C."/>
            <person name="Tapia R."/>
            <person name="Han S."/>
            <person name="Land M.L."/>
            <person name="Ivanova N."/>
            <person name="Mikhailova N."/>
            <person name="Johnston A.W."/>
            <person name="Sanchez-Amat A."/>
        </authorList>
    </citation>
    <scope>NUCLEOTIDE SEQUENCE [LARGE SCALE GENOMIC DNA]</scope>
    <source>
        <strain evidence="3">CECT 7376 / NCIMB 14433 / IVIA-Po-181</strain>
    </source>
</reference>
<dbReference type="AlphaFoldDB" id="F6CXW4"/>
<evidence type="ECO:0000313" key="2">
    <source>
        <dbReference type="EMBL" id="AEF54526.1"/>
    </source>
</evidence>
<dbReference type="Pfam" id="PF18014">
    <property type="entry name" value="Acetyltransf_18"/>
    <property type="match status" value="1"/>
</dbReference>
<evidence type="ECO:0000259" key="1">
    <source>
        <dbReference type="PROSITE" id="PS51186"/>
    </source>
</evidence>
<dbReference type="InterPro" id="IPR052729">
    <property type="entry name" value="Acyl/Acetyltrans_Enzymes"/>
</dbReference>
<keyword evidence="3" id="KW-1185">Reference proteome</keyword>
<accession>F6CXW4</accession>
<dbReference type="Pfam" id="PF13508">
    <property type="entry name" value="Acetyltransf_7"/>
    <property type="match status" value="1"/>
</dbReference>
<dbReference type="PANTHER" id="PTHR47237:SF2">
    <property type="entry name" value="BLL4206 PROTEIN"/>
    <property type="match status" value="1"/>
</dbReference>
<organism evidence="2 3">
    <name type="scientific">Marinomonas posidonica (strain CECT 7376 / NCIMB 14433 / IVIA-Po-181)</name>
    <dbReference type="NCBI Taxonomy" id="491952"/>
    <lineage>
        <taxon>Bacteria</taxon>
        <taxon>Pseudomonadati</taxon>
        <taxon>Pseudomonadota</taxon>
        <taxon>Gammaproteobacteria</taxon>
        <taxon>Oceanospirillales</taxon>
        <taxon>Oceanospirillaceae</taxon>
        <taxon>Marinomonas</taxon>
    </lineage>
</organism>
<dbReference type="PANTHER" id="PTHR47237">
    <property type="entry name" value="SLL0310 PROTEIN"/>
    <property type="match status" value="1"/>
</dbReference>
<dbReference type="InterPro" id="IPR041496">
    <property type="entry name" value="YitH/HolE_GNAT"/>
</dbReference>
<dbReference type="HOGENOM" id="CLU_063450_1_0_6"/>
<dbReference type="GO" id="GO:0016747">
    <property type="term" value="F:acyltransferase activity, transferring groups other than amino-acyl groups"/>
    <property type="evidence" value="ECO:0007669"/>
    <property type="project" value="InterPro"/>
</dbReference>
<dbReference type="SUPFAM" id="SSF55729">
    <property type="entry name" value="Acyl-CoA N-acyltransferases (Nat)"/>
    <property type="match status" value="1"/>
</dbReference>